<keyword evidence="1" id="KW-0472">Membrane</keyword>
<sequence length="34" mass="3922">MLFVNSIMQRCSLANFWLVHSTLIFLAILISLIL</sequence>
<proteinExistence type="predicted"/>
<feature type="transmembrane region" description="Helical" evidence="1">
    <location>
        <begin position="12"/>
        <end position="33"/>
    </location>
</feature>
<name>A0A0K2T4L5_LEPSM</name>
<evidence type="ECO:0000256" key="1">
    <source>
        <dbReference type="SAM" id="Phobius"/>
    </source>
</evidence>
<accession>A0A0K2T4L5</accession>
<keyword evidence="1" id="KW-1133">Transmembrane helix</keyword>
<dbReference type="AlphaFoldDB" id="A0A0K2T4L5"/>
<evidence type="ECO:0000313" key="2">
    <source>
        <dbReference type="EMBL" id="CDW20361.1"/>
    </source>
</evidence>
<protein>
    <submittedName>
        <fullName evidence="2">Uncharacterized protein</fullName>
    </submittedName>
</protein>
<keyword evidence="1" id="KW-0812">Transmembrane</keyword>
<organism evidence="2">
    <name type="scientific">Lepeophtheirus salmonis</name>
    <name type="common">Salmon louse</name>
    <name type="synonym">Caligus salmonis</name>
    <dbReference type="NCBI Taxonomy" id="72036"/>
    <lineage>
        <taxon>Eukaryota</taxon>
        <taxon>Metazoa</taxon>
        <taxon>Ecdysozoa</taxon>
        <taxon>Arthropoda</taxon>
        <taxon>Crustacea</taxon>
        <taxon>Multicrustacea</taxon>
        <taxon>Hexanauplia</taxon>
        <taxon>Copepoda</taxon>
        <taxon>Siphonostomatoida</taxon>
        <taxon>Caligidae</taxon>
        <taxon>Lepeophtheirus</taxon>
    </lineage>
</organism>
<reference evidence="2" key="1">
    <citation type="submission" date="2014-05" db="EMBL/GenBank/DDBJ databases">
        <authorList>
            <person name="Chronopoulou M."/>
        </authorList>
    </citation>
    <scope>NUCLEOTIDE SEQUENCE</scope>
    <source>
        <tissue evidence="2">Whole organism</tissue>
    </source>
</reference>
<dbReference type="EMBL" id="HACA01003000">
    <property type="protein sequence ID" value="CDW20361.1"/>
    <property type="molecule type" value="Transcribed_RNA"/>
</dbReference>